<keyword evidence="2" id="KW-0479">Metal-binding</keyword>
<organism evidence="7 8">
    <name type="scientific">Cohnella phaseoli</name>
    <dbReference type="NCBI Taxonomy" id="456490"/>
    <lineage>
        <taxon>Bacteria</taxon>
        <taxon>Bacillati</taxon>
        <taxon>Bacillota</taxon>
        <taxon>Bacilli</taxon>
        <taxon>Bacillales</taxon>
        <taxon>Paenibacillaceae</taxon>
        <taxon>Cohnella</taxon>
    </lineage>
</organism>
<reference evidence="7 8" key="1">
    <citation type="submission" date="2018-07" db="EMBL/GenBank/DDBJ databases">
        <title>Genomic Encyclopedia of Type Strains, Phase III (KMG-III): the genomes of soil and plant-associated and newly described type strains.</title>
        <authorList>
            <person name="Whitman W."/>
        </authorList>
    </citation>
    <scope>NUCLEOTIDE SEQUENCE [LARGE SCALE GENOMIC DNA]</scope>
    <source>
        <strain evidence="7 8">CECT 7287</strain>
    </source>
</reference>
<gene>
    <name evidence="7" type="ORF">DFP98_10224</name>
</gene>
<dbReference type="Gene3D" id="2.60.120.260">
    <property type="entry name" value="Galactose-binding domain-like"/>
    <property type="match status" value="1"/>
</dbReference>
<protein>
    <submittedName>
        <fullName evidence="7">FAD dependent oxidoreductase</fullName>
    </submittedName>
</protein>
<dbReference type="PANTHER" id="PTHR43498:SF1">
    <property type="entry name" value="COB--COM HETERODISULFIDE REDUCTASE IRON-SULFUR SUBUNIT A"/>
    <property type="match status" value="1"/>
</dbReference>
<keyword evidence="4" id="KW-0408">Iron</keyword>
<evidence type="ECO:0000313" key="7">
    <source>
        <dbReference type="EMBL" id="RED87547.1"/>
    </source>
</evidence>
<sequence>MNAGQRPAAGPRIVEERYDIVVCGGGLAGFCAAVAAARHGAQVCLVQDRPVFGGNSSSEVRVPPQGAASFHAYARETGIISELLIEERAVNHESPVFDNGYINSVWDMVMYNMAVSTPGLTFKLNSTVTEVVMRDGRTVDSVVARVANAETELRLSAETFIDCTGDGVVAALAGCTWRYGTEGRDEFGEPHAPEQASDAVMGSSIHIKAKDVGRPVPFVAPEWAVRYDDPDFFWKGGRGVNPYSGFWWLELSVPWHTIHDNETLRHELTRHALGIWDYIKNRDPVVREEARNYALDWIGQVPGKRESRRIVGEYWMTEHDPLRRTAFPDEVAFGGWFIDLHEPGGLLAEVSERSAVEEPGSQPYMTKSYVGPFGIPLRILIAKDMNNLMMAGRNVSVTHAALGTVRVMGTTALMGQAAGTAAAIALREGVRVREVPESEVVVKVQQTLLRDGCFLLNAKNEDARDLARLATASASSEAALAPVESAPGPADKLTARRGQWIAIGADRLDTLAVSLSNDSGAPQQVEVRLYAVDDLWDYRAVPGEPLASAALIVPSGAERWIEWPVQVDVRKYRGRYARLDLLANPHVGWHAASSLEPGHVSAYEIGEGKMRKLGNGVMMSLKVEPPQSCYEAGNVLSGVTRPHRYTNLWRSDPAGPLPQWLELRWPQPVAIGSVELTLPGHLLRGYMQYPALYRDPQCPKELAVEAYVDGVWERIAVVNDNYRRRLVVPFAEPLSSDRLRVVVLATNGDPSAAIYEVRCYPPDSDNPNERQEDEPNEHAAK</sequence>
<dbReference type="Gene3D" id="3.50.50.60">
    <property type="entry name" value="FAD/NAD(P)-binding domain"/>
    <property type="match status" value="1"/>
</dbReference>
<dbReference type="GO" id="GO:0046872">
    <property type="term" value="F:metal ion binding"/>
    <property type="evidence" value="ECO:0007669"/>
    <property type="project" value="UniProtKB-KW"/>
</dbReference>
<dbReference type="SUPFAM" id="SSF51905">
    <property type="entry name" value="FAD/NAD(P)-binding domain"/>
    <property type="match status" value="1"/>
</dbReference>
<keyword evidence="1" id="KW-0004">4Fe-4S</keyword>
<dbReference type="EMBL" id="QRDZ01000002">
    <property type="protein sequence ID" value="RED87547.1"/>
    <property type="molecule type" value="Genomic_DNA"/>
</dbReference>
<dbReference type="InterPro" id="IPR039650">
    <property type="entry name" value="HdrA-like"/>
</dbReference>
<evidence type="ECO:0000256" key="1">
    <source>
        <dbReference type="ARBA" id="ARBA00022485"/>
    </source>
</evidence>
<evidence type="ECO:0000256" key="6">
    <source>
        <dbReference type="SAM" id="MobiDB-lite"/>
    </source>
</evidence>
<keyword evidence="3" id="KW-0560">Oxidoreductase</keyword>
<evidence type="ECO:0000256" key="4">
    <source>
        <dbReference type="ARBA" id="ARBA00023004"/>
    </source>
</evidence>
<dbReference type="PANTHER" id="PTHR43498">
    <property type="entry name" value="FERREDOXIN:COB-COM HETERODISULFIDE REDUCTASE SUBUNIT A"/>
    <property type="match status" value="1"/>
</dbReference>
<dbReference type="AlphaFoldDB" id="A0A3D9KNP7"/>
<comment type="caution">
    <text evidence="7">The sequence shown here is derived from an EMBL/GenBank/DDBJ whole genome shotgun (WGS) entry which is preliminary data.</text>
</comment>
<proteinExistence type="predicted"/>
<evidence type="ECO:0000256" key="3">
    <source>
        <dbReference type="ARBA" id="ARBA00023002"/>
    </source>
</evidence>
<evidence type="ECO:0000256" key="2">
    <source>
        <dbReference type="ARBA" id="ARBA00022723"/>
    </source>
</evidence>
<dbReference type="GO" id="GO:0016491">
    <property type="term" value="F:oxidoreductase activity"/>
    <property type="evidence" value="ECO:0007669"/>
    <property type="project" value="UniProtKB-KW"/>
</dbReference>
<evidence type="ECO:0000313" key="8">
    <source>
        <dbReference type="Proteomes" id="UP000256977"/>
    </source>
</evidence>
<accession>A0A3D9KNP7</accession>
<dbReference type="InterPro" id="IPR036188">
    <property type="entry name" value="FAD/NAD-bd_sf"/>
</dbReference>
<feature type="region of interest" description="Disordered" evidence="6">
    <location>
        <begin position="760"/>
        <end position="781"/>
    </location>
</feature>
<dbReference type="OrthoDB" id="9780658at2"/>
<dbReference type="Proteomes" id="UP000256977">
    <property type="component" value="Unassembled WGS sequence"/>
</dbReference>
<name>A0A3D9KNP7_9BACL</name>
<dbReference type="RefSeq" id="WP_116058964.1">
    <property type="nucleotide sequence ID" value="NZ_QRDZ01000002.1"/>
</dbReference>
<dbReference type="GO" id="GO:0051539">
    <property type="term" value="F:4 iron, 4 sulfur cluster binding"/>
    <property type="evidence" value="ECO:0007669"/>
    <property type="project" value="UniProtKB-KW"/>
</dbReference>
<keyword evidence="8" id="KW-1185">Reference proteome</keyword>
<evidence type="ECO:0000256" key="5">
    <source>
        <dbReference type="ARBA" id="ARBA00023014"/>
    </source>
</evidence>
<dbReference type="Pfam" id="PF12831">
    <property type="entry name" value="FAD_oxidored"/>
    <property type="match status" value="1"/>
</dbReference>
<keyword evidence="5" id="KW-0411">Iron-sulfur</keyword>